<organism evidence="2 3">
    <name type="scientific">Apophysomyces ossiformis</name>
    <dbReference type="NCBI Taxonomy" id="679940"/>
    <lineage>
        <taxon>Eukaryota</taxon>
        <taxon>Fungi</taxon>
        <taxon>Fungi incertae sedis</taxon>
        <taxon>Mucoromycota</taxon>
        <taxon>Mucoromycotina</taxon>
        <taxon>Mucoromycetes</taxon>
        <taxon>Mucorales</taxon>
        <taxon>Mucorineae</taxon>
        <taxon>Mucoraceae</taxon>
        <taxon>Apophysomyces</taxon>
    </lineage>
</organism>
<feature type="domain" description="Heterokaryon incompatibility" evidence="1">
    <location>
        <begin position="30"/>
        <end position="126"/>
    </location>
</feature>
<dbReference type="InterPro" id="IPR052895">
    <property type="entry name" value="HetReg/Transcr_Mod"/>
</dbReference>
<evidence type="ECO:0000313" key="2">
    <source>
        <dbReference type="EMBL" id="KAF7721077.1"/>
    </source>
</evidence>
<dbReference type="PANTHER" id="PTHR24148:SF64">
    <property type="entry name" value="HETEROKARYON INCOMPATIBILITY DOMAIN-CONTAINING PROTEIN"/>
    <property type="match status" value="1"/>
</dbReference>
<name>A0A8H7ELA9_9FUNG</name>
<keyword evidence="3" id="KW-1185">Reference proteome</keyword>
<dbReference type="PANTHER" id="PTHR24148">
    <property type="entry name" value="ANKYRIN REPEAT DOMAIN-CONTAINING PROTEIN 39 HOMOLOG-RELATED"/>
    <property type="match status" value="1"/>
</dbReference>
<dbReference type="OrthoDB" id="2157530at2759"/>
<sequence>MSEIVLLDTGSDFDNIKCISVPFDDRVPAYYAISYRWGRHPEWKAQTPNYVASITSVSQGNLIKLCKLYRRKVRYLWIDVVCINQADKKHRKMAIKNMDKIYRKAKRIIAVPDLCYCNEYPLMEDVTKEDIQAGLIKIRRECDYRIWGSDFTRSEGIPLDLGFRFDDYNLPVETDLRFEEDIILRDYVNLKERMGNGSKGKQFVYDVLNEWAERAWVVSERIIGVNEHKLLIHILRSNTVAIWDVFYTFDCIRWSLETNYGDLFVTICNSKSTKIIDRLFAILPHTGYKDLVPKLVDEGATADSEEDFKWLLFDILDEGGRDELLYYLFDKAWAYRDGEFGETNDCPHVLPLSLREDICLQALKDPREMAHRIEFEPTTTQGGRRALKCSCLFFYGYAPRLDGHFQLSDAKDGTEIFLCHGYDTGYYHDIHDRYHVYKCRKLNGFWKLVLSTVLDRVGHLWRGHGDFLIFL</sequence>
<accession>A0A8H7ELA9</accession>
<comment type="caution">
    <text evidence="2">The sequence shown here is derived from an EMBL/GenBank/DDBJ whole genome shotgun (WGS) entry which is preliminary data.</text>
</comment>
<dbReference type="Proteomes" id="UP000605846">
    <property type="component" value="Unassembled WGS sequence"/>
</dbReference>
<reference evidence="2" key="1">
    <citation type="submission" date="2020-01" db="EMBL/GenBank/DDBJ databases">
        <title>Genome Sequencing of Three Apophysomyces-Like Fungal Strains Confirms a Novel Fungal Genus in the Mucoromycota with divergent Burkholderia-like Endosymbiotic Bacteria.</title>
        <authorList>
            <person name="Stajich J.E."/>
            <person name="Macias A.M."/>
            <person name="Carter-House D."/>
            <person name="Lovett B."/>
            <person name="Kasson L.R."/>
            <person name="Berry K."/>
            <person name="Grigoriev I."/>
            <person name="Chang Y."/>
            <person name="Spatafora J."/>
            <person name="Kasson M.T."/>
        </authorList>
    </citation>
    <scope>NUCLEOTIDE SEQUENCE</scope>
    <source>
        <strain evidence="2">NRRL A-21654</strain>
    </source>
</reference>
<evidence type="ECO:0000313" key="3">
    <source>
        <dbReference type="Proteomes" id="UP000605846"/>
    </source>
</evidence>
<protein>
    <recommendedName>
        <fullName evidence="1">Heterokaryon incompatibility domain-containing protein</fullName>
    </recommendedName>
</protein>
<gene>
    <name evidence="2" type="ORF">EC973_005495</name>
</gene>
<evidence type="ECO:0000259" key="1">
    <source>
        <dbReference type="Pfam" id="PF06985"/>
    </source>
</evidence>
<dbReference type="InterPro" id="IPR010730">
    <property type="entry name" value="HET"/>
</dbReference>
<dbReference type="EMBL" id="JABAYA010000310">
    <property type="protein sequence ID" value="KAF7721077.1"/>
    <property type="molecule type" value="Genomic_DNA"/>
</dbReference>
<dbReference type="AlphaFoldDB" id="A0A8H7ELA9"/>
<proteinExistence type="predicted"/>
<dbReference type="Pfam" id="PF06985">
    <property type="entry name" value="HET"/>
    <property type="match status" value="1"/>
</dbReference>